<dbReference type="RefSeq" id="WP_348789259.1">
    <property type="nucleotide sequence ID" value="NZ_CP157390.1"/>
</dbReference>
<accession>A0AAU7GFZ5</accession>
<evidence type="ECO:0000313" key="1">
    <source>
        <dbReference type="EMBL" id="XBM49341.1"/>
    </source>
</evidence>
<dbReference type="EMBL" id="CP157390">
    <property type="protein sequence ID" value="XBM49341.1"/>
    <property type="molecule type" value="Genomic_DNA"/>
</dbReference>
<evidence type="ECO:0008006" key="2">
    <source>
        <dbReference type="Google" id="ProtNLM"/>
    </source>
</evidence>
<reference evidence="1" key="1">
    <citation type="submission" date="2024-05" db="EMBL/GenBank/DDBJ databases">
        <title>The Natural Products Discovery Center: Release of the First 8490 Sequenced Strains for Exploring Actinobacteria Biosynthetic Diversity.</title>
        <authorList>
            <person name="Kalkreuter E."/>
            <person name="Kautsar S.A."/>
            <person name="Yang D."/>
            <person name="Bader C.D."/>
            <person name="Teijaro C.N."/>
            <person name="Fluegel L."/>
            <person name="Davis C.M."/>
            <person name="Simpson J.R."/>
            <person name="Lauterbach L."/>
            <person name="Steele A.D."/>
            <person name="Gui C."/>
            <person name="Meng S."/>
            <person name="Li G."/>
            <person name="Viehrig K."/>
            <person name="Ye F."/>
            <person name="Su P."/>
            <person name="Kiefer A.F."/>
            <person name="Nichols A."/>
            <person name="Cepeda A.J."/>
            <person name="Yan W."/>
            <person name="Fan B."/>
            <person name="Jiang Y."/>
            <person name="Adhikari A."/>
            <person name="Zheng C.-J."/>
            <person name="Schuster L."/>
            <person name="Cowan T.M."/>
            <person name="Smanski M.J."/>
            <person name="Chevrette M.G."/>
            <person name="de Carvalho L.P.S."/>
            <person name="Shen B."/>
        </authorList>
    </citation>
    <scope>NUCLEOTIDE SEQUENCE</scope>
    <source>
        <strain evidence="1">NPDC080035</strain>
    </source>
</reference>
<protein>
    <recommendedName>
        <fullName evidence="2">HIT domain-containing protein</fullName>
    </recommendedName>
</protein>
<dbReference type="AlphaFoldDB" id="A0AAU7GFZ5"/>
<proteinExistence type="predicted"/>
<organism evidence="1">
    <name type="scientific">Leifsonia sp. NPDC080035</name>
    <dbReference type="NCBI Taxonomy" id="3143936"/>
    <lineage>
        <taxon>Bacteria</taxon>
        <taxon>Bacillati</taxon>
        <taxon>Actinomycetota</taxon>
        <taxon>Actinomycetes</taxon>
        <taxon>Micrococcales</taxon>
        <taxon>Microbacteriaceae</taxon>
        <taxon>Leifsonia</taxon>
    </lineage>
</organism>
<gene>
    <name evidence="1" type="ORF">AAME72_05625</name>
</gene>
<name>A0AAU7GFZ5_9MICO</name>
<sequence>MPDALALFAVVQRIAREVETTTGAACVETNLGEYQDSKHLHVHVHSGARLR</sequence>